<evidence type="ECO:0000313" key="1">
    <source>
        <dbReference type="EMBL" id="KAJ1216529.1"/>
    </source>
</evidence>
<dbReference type="Proteomes" id="UP001066276">
    <property type="component" value="Chromosome 1_1"/>
</dbReference>
<dbReference type="EMBL" id="JANPWB010000001">
    <property type="protein sequence ID" value="KAJ1216529.1"/>
    <property type="molecule type" value="Genomic_DNA"/>
</dbReference>
<gene>
    <name evidence="1" type="ORF">NDU88_004130</name>
</gene>
<reference evidence="1" key="1">
    <citation type="journal article" date="2022" name="bioRxiv">
        <title>Sequencing and chromosome-scale assembly of the giantPleurodeles waltlgenome.</title>
        <authorList>
            <person name="Brown T."/>
            <person name="Elewa A."/>
            <person name="Iarovenko S."/>
            <person name="Subramanian E."/>
            <person name="Araus A.J."/>
            <person name="Petzold A."/>
            <person name="Susuki M."/>
            <person name="Suzuki K.-i.T."/>
            <person name="Hayashi T."/>
            <person name="Toyoda A."/>
            <person name="Oliveira C."/>
            <person name="Osipova E."/>
            <person name="Leigh N.D."/>
            <person name="Simon A."/>
            <person name="Yun M.H."/>
        </authorList>
    </citation>
    <scope>NUCLEOTIDE SEQUENCE</scope>
    <source>
        <strain evidence="1">20211129_DDA</strain>
        <tissue evidence="1">Liver</tissue>
    </source>
</reference>
<keyword evidence="2" id="KW-1185">Reference proteome</keyword>
<comment type="caution">
    <text evidence="1">The sequence shown here is derived from an EMBL/GenBank/DDBJ whole genome shotgun (WGS) entry which is preliminary data.</text>
</comment>
<protein>
    <submittedName>
        <fullName evidence="1">Uncharacterized protein</fullName>
    </submittedName>
</protein>
<evidence type="ECO:0000313" key="2">
    <source>
        <dbReference type="Proteomes" id="UP001066276"/>
    </source>
</evidence>
<name>A0AAV7WR33_PLEWA</name>
<sequence>MTAISCSAPIPCRRSEPDRELLALRFHTCGIPRVAAPSLSLGHAPQSKTTVSAVYSRGSWSPASISATLVHGPLAAAHLFDGWSTSQSRPRCPVAAVPWGWSPVAVLANAHLWAPSPDPSSYRLFVRARALCDLTEPQFVEGEVSLLHGTAPIQAAGRGRRLAFATVVSRFNGQQQRPA</sequence>
<dbReference type="AlphaFoldDB" id="A0AAV7WR33"/>
<organism evidence="1 2">
    <name type="scientific">Pleurodeles waltl</name>
    <name type="common">Iberian ribbed newt</name>
    <dbReference type="NCBI Taxonomy" id="8319"/>
    <lineage>
        <taxon>Eukaryota</taxon>
        <taxon>Metazoa</taxon>
        <taxon>Chordata</taxon>
        <taxon>Craniata</taxon>
        <taxon>Vertebrata</taxon>
        <taxon>Euteleostomi</taxon>
        <taxon>Amphibia</taxon>
        <taxon>Batrachia</taxon>
        <taxon>Caudata</taxon>
        <taxon>Salamandroidea</taxon>
        <taxon>Salamandridae</taxon>
        <taxon>Pleurodelinae</taxon>
        <taxon>Pleurodeles</taxon>
    </lineage>
</organism>
<proteinExistence type="predicted"/>
<accession>A0AAV7WR33</accession>